<keyword evidence="2" id="KW-1185">Reference proteome</keyword>
<gene>
    <name evidence="1" type="ORF">phiAp1_21</name>
</gene>
<dbReference type="EMBL" id="KY117485">
    <property type="protein sequence ID" value="APU03162.1"/>
    <property type="molecule type" value="Genomic_DNA"/>
</dbReference>
<dbReference type="Proteomes" id="UP000221958">
    <property type="component" value="Segment"/>
</dbReference>
<evidence type="ECO:0000313" key="2">
    <source>
        <dbReference type="Proteomes" id="UP000221958"/>
    </source>
</evidence>
<reference evidence="2" key="1">
    <citation type="submission" date="2016-11" db="EMBL/GenBank/DDBJ databases">
        <authorList>
            <person name="Xavier A.S."/>
            <person name="Silva F.P."/>
            <person name="Vidigal P.M.P."/>
            <person name="Lima T.T.M."/>
            <person name="Souza F.O."/>
            <person name="Alfenas-Zerbini P."/>
        </authorList>
    </citation>
    <scope>NUCLEOTIDE SEQUENCE [LARGE SCALE GENOMIC DNA]</scope>
</reference>
<protein>
    <submittedName>
        <fullName evidence="1">Uncharacterized protein</fullName>
    </submittedName>
</protein>
<proteinExistence type="predicted"/>
<name>A0A1L7DS38_9CAUD</name>
<organism evidence="1 2">
    <name type="scientific">Ralstonia phage phiAp1</name>
    <dbReference type="NCBI Taxonomy" id="2783867"/>
    <lineage>
        <taxon>Viruses</taxon>
        <taxon>Duplodnaviria</taxon>
        <taxon>Heunggongvirae</taxon>
        <taxon>Uroviricota</taxon>
        <taxon>Caudoviricetes</taxon>
        <taxon>Autographivirales</taxon>
        <taxon>Autoscriptoviridae</taxon>
        <taxon>Ayakvirus</taxon>
        <taxon>Ayakvirus Ap1</taxon>
    </lineage>
</organism>
<accession>A0A1L7DS38</accession>
<evidence type="ECO:0000313" key="1">
    <source>
        <dbReference type="EMBL" id="APU03162.1"/>
    </source>
</evidence>
<sequence length="101" mass="11334">MSKFVRSIPPFDIGPHVRSTRGSGMSTAFALRILAEAVAWPEHAVTIRDHFNGGHADKFLMDTIRQMAADMHLEVEFAGAPFDPTVTCKKRGKMEMQYVNR</sequence>